<gene>
    <name evidence="2" type="ORF">GCM10022268_27050</name>
</gene>
<organism evidence="2 3">
    <name type="scientific">Sphingomonas cynarae</name>
    <dbReference type="NCBI Taxonomy" id="930197"/>
    <lineage>
        <taxon>Bacteria</taxon>
        <taxon>Pseudomonadati</taxon>
        <taxon>Pseudomonadota</taxon>
        <taxon>Alphaproteobacteria</taxon>
        <taxon>Sphingomonadales</taxon>
        <taxon>Sphingomonadaceae</taxon>
        <taxon>Sphingomonas</taxon>
    </lineage>
</organism>
<dbReference type="EMBL" id="BAABBF010000006">
    <property type="protein sequence ID" value="GAA3717268.1"/>
    <property type="molecule type" value="Genomic_DNA"/>
</dbReference>
<dbReference type="Proteomes" id="UP001500523">
    <property type="component" value="Unassembled WGS sequence"/>
</dbReference>
<sequence length="219" mass="23282">MKRIIGLALLTVPVLAGCAARDRPAAMGGTAVAEAATVEMKPVSGWRAMIRPDDAMRIDTLPARWAAARAGVGRRGAAALRGEGDLLRADAGLAHPALPPGSYRCRSVTLARGLVQAGKPFFCYVGGETGERVSFTKQTGTALPGGWLYPERDRYIFLGARQRRAGDVSLGYGVDATRDLIGVMERIGAFRWRLVLAGNMMEVYELTPVAPDQQGAGAN</sequence>
<evidence type="ECO:0000256" key="1">
    <source>
        <dbReference type="SAM" id="SignalP"/>
    </source>
</evidence>
<keyword evidence="1" id="KW-0732">Signal</keyword>
<dbReference type="PROSITE" id="PS51257">
    <property type="entry name" value="PROKAR_LIPOPROTEIN"/>
    <property type="match status" value="1"/>
</dbReference>
<feature type="chain" id="PRO_5046969916" description="DUF4893 domain-containing protein" evidence="1">
    <location>
        <begin position="20"/>
        <end position="219"/>
    </location>
</feature>
<keyword evidence="3" id="KW-1185">Reference proteome</keyword>
<feature type="signal peptide" evidence="1">
    <location>
        <begin position="1"/>
        <end position="19"/>
    </location>
</feature>
<reference evidence="3" key="1">
    <citation type="journal article" date="2019" name="Int. J. Syst. Evol. Microbiol.">
        <title>The Global Catalogue of Microorganisms (GCM) 10K type strain sequencing project: providing services to taxonomists for standard genome sequencing and annotation.</title>
        <authorList>
            <consortium name="The Broad Institute Genomics Platform"/>
            <consortium name="The Broad Institute Genome Sequencing Center for Infectious Disease"/>
            <person name="Wu L."/>
            <person name="Ma J."/>
        </authorList>
    </citation>
    <scope>NUCLEOTIDE SEQUENCE [LARGE SCALE GENOMIC DNA]</scope>
    <source>
        <strain evidence="3">JCM 17498</strain>
    </source>
</reference>
<evidence type="ECO:0000313" key="3">
    <source>
        <dbReference type="Proteomes" id="UP001500523"/>
    </source>
</evidence>
<evidence type="ECO:0000313" key="2">
    <source>
        <dbReference type="EMBL" id="GAA3717268.1"/>
    </source>
</evidence>
<protein>
    <recommendedName>
        <fullName evidence="4">DUF4893 domain-containing protein</fullName>
    </recommendedName>
</protein>
<proteinExistence type="predicted"/>
<evidence type="ECO:0008006" key="4">
    <source>
        <dbReference type="Google" id="ProtNLM"/>
    </source>
</evidence>
<dbReference type="RefSeq" id="WP_344693933.1">
    <property type="nucleotide sequence ID" value="NZ_BAABBF010000006.1"/>
</dbReference>
<name>A0ABP7ECK3_9SPHN</name>
<dbReference type="Pfam" id="PF16233">
    <property type="entry name" value="DUF4893"/>
    <property type="match status" value="1"/>
</dbReference>
<accession>A0ABP7ECK3</accession>
<dbReference type="InterPro" id="IPR032609">
    <property type="entry name" value="DUF4893"/>
</dbReference>
<comment type="caution">
    <text evidence="2">The sequence shown here is derived from an EMBL/GenBank/DDBJ whole genome shotgun (WGS) entry which is preliminary data.</text>
</comment>